<evidence type="ECO:0000313" key="2">
    <source>
        <dbReference type="Proteomes" id="UP001633002"/>
    </source>
</evidence>
<protein>
    <submittedName>
        <fullName evidence="1">Uncharacterized protein</fullName>
    </submittedName>
</protein>
<proteinExistence type="predicted"/>
<reference evidence="1 2" key="1">
    <citation type="submission" date="2024-09" db="EMBL/GenBank/DDBJ databases">
        <title>Chromosome-scale assembly of Riccia sorocarpa.</title>
        <authorList>
            <person name="Paukszto L."/>
        </authorList>
    </citation>
    <scope>NUCLEOTIDE SEQUENCE [LARGE SCALE GENOMIC DNA]</scope>
    <source>
        <strain evidence="1">LP-2024</strain>
        <tissue evidence="1">Aerial parts of the thallus</tissue>
    </source>
</reference>
<dbReference type="AlphaFoldDB" id="A0ABD3I4E1"/>
<gene>
    <name evidence="1" type="ORF">R1sor_012656</name>
</gene>
<comment type="caution">
    <text evidence="1">The sequence shown here is derived from an EMBL/GenBank/DDBJ whole genome shotgun (WGS) entry which is preliminary data.</text>
</comment>
<sequence length="187" mass="21590">MWDDVSTRHHVCWCLGLVYTLTMPGYNRVARLDRKTLDELYSLRDEYEGLAYDEPELFTVGSRYTEILLEIETEIMTRIEANWRTLWEVDEEPPAGPNWDGGPNSNKVQMPGFNPILGYLAKGSVEEMLGLIKEIVQYLKHHEPSVPILSLYNDLMNGLWEEIDSREPEETQLEHLEDDQSSVGSTN</sequence>
<name>A0ABD3I4E1_9MARC</name>
<accession>A0ABD3I4E1</accession>
<organism evidence="1 2">
    <name type="scientific">Riccia sorocarpa</name>
    <dbReference type="NCBI Taxonomy" id="122646"/>
    <lineage>
        <taxon>Eukaryota</taxon>
        <taxon>Viridiplantae</taxon>
        <taxon>Streptophyta</taxon>
        <taxon>Embryophyta</taxon>
        <taxon>Marchantiophyta</taxon>
        <taxon>Marchantiopsida</taxon>
        <taxon>Marchantiidae</taxon>
        <taxon>Marchantiales</taxon>
        <taxon>Ricciaceae</taxon>
        <taxon>Riccia</taxon>
    </lineage>
</organism>
<dbReference type="EMBL" id="JBJQOH010000002">
    <property type="protein sequence ID" value="KAL3698580.1"/>
    <property type="molecule type" value="Genomic_DNA"/>
</dbReference>
<dbReference type="Proteomes" id="UP001633002">
    <property type="component" value="Unassembled WGS sequence"/>
</dbReference>
<keyword evidence="2" id="KW-1185">Reference proteome</keyword>
<evidence type="ECO:0000313" key="1">
    <source>
        <dbReference type="EMBL" id="KAL3698580.1"/>
    </source>
</evidence>